<evidence type="ECO:0000256" key="1">
    <source>
        <dbReference type="SAM" id="Coils"/>
    </source>
</evidence>
<keyword evidence="3" id="KW-1185">Reference proteome</keyword>
<accession>A0AAF3JAL0</accession>
<feature type="region of interest" description="Disordered" evidence="2">
    <location>
        <begin position="427"/>
        <end position="455"/>
    </location>
</feature>
<feature type="compositionally biased region" description="Basic residues" evidence="2">
    <location>
        <begin position="249"/>
        <end position="260"/>
    </location>
</feature>
<evidence type="ECO:0000313" key="4">
    <source>
        <dbReference type="WBParaSite" id="MBELARI_LOCUS6718"/>
    </source>
</evidence>
<name>A0AAF3JAL0_9BILA</name>
<reference evidence="4" key="1">
    <citation type="submission" date="2024-02" db="UniProtKB">
        <authorList>
            <consortium name="WormBaseParasite"/>
        </authorList>
    </citation>
    <scope>IDENTIFICATION</scope>
</reference>
<proteinExistence type="predicted"/>
<sequence length="455" mass="52275">MSELLCKLQKNLPNAAAALYICHRKNDEEEVAAHMYIAEKNMFSFSQEENKENDLQIELNLHRQLIEEKNQEILALKDHANAIQAEAQMKVERLTKQLEEERRMTSWLERNNLEITKQNTNLIKENSSNNLLTGKFKDESVVEKIPNFKRKPCPTDVTPATTTSSNSNVFDDFEGSCDGKDAKVDKKAERPKNAKKEKREKPKPAVELNGRKVPLAEETNEAHQTNKDEAEALGKAIEKRRQLKERYISRKRPPRPKVQKTKNEQETRKNLEEFQQQSQRALSHKMNAELCGSCDIVTKQVRPPIHKEDDHNGENMEINEESDNVVSATKWNLSARRSADPKEITIEDDDVWISDLHAPMNCTPKKIKTIDDKTLKTFQRSFAELSINEESEVDLTPTRRMDTSRNVPEKPEILPAGVDIECDKNESLVKQESSQSSELNDLFDDLVETPKKFNS</sequence>
<keyword evidence="1" id="KW-0175">Coiled coil</keyword>
<dbReference type="AlphaFoldDB" id="A0AAF3JAL0"/>
<feature type="compositionally biased region" description="Polar residues" evidence="2">
    <location>
        <begin position="430"/>
        <end position="439"/>
    </location>
</feature>
<feature type="compositionally biased region" description="Basic and acidic residues" evidence="2">
    <location>
        <begin position="305"/>
        <end position="314"/>
    </location>
</feature>
<feature type="compositionally biased region" description="Basic and acidic residues" evidence="2">
    <location>
        <begin position="177"/>
        <end position="204"/>
    </location>
</feature>
<feature type="compositionally biased region" description="Polar residues" evidence="2">
    <location>
        <begin position="158"/>
        <end position="169"/>
    </location>
</feature>
<dbReference type="Proteomes" id="UP000887575">
    <property type="component" value="Unassembled WGS sequence"/>
</dbReference>
<evidence type="ECO:0000256" key="2">
    <source>
        <dbReference type="SAM" id="MobiDB-lite"/>
    </source>
</evidence>
<feature type="compositionally biased region" description="Basic and acidic residues" evidence="2">
    <location>
        <begin position="261"/>
        <end position="272"/>
    </location>
</feature>
<evidence type="ECO:0000313" key="3">
    <source>
        <dbReference type="Proteomes" id="UP000887575"/>
    </source>
</evidence>
<feature type="region of interest" description="Disordered" evidence="2">
    <location>
        <begin position="302"/>
        <end position="323"/>
    </location>
</feature>
<feature type="region of interest" description="Disordered" evidence="2">
    <location>
        <begin position="152"/>
        <end position="281"/>
    </location>
</feature>
<feature type="coiled-coil region" evidence="1">
    <location>
        <begin position="52"/>
        <end position="111"/>
    </location>
</feature>
<feature type="compositionally biased region" description="Basic and acidic residues" evidence="2">
    <location>
        <begin position="220"/>
        <end position="248"/>
    </location>
</feature>
<dbReference type="WBParaSite" id="MBELARI_LOCUS6718">
    <property type="protein sequence ID" value="MBELARI_LOCUS6718"/>
    <property type="gene ID" value="MBELARI_LOCUS6718"/>
</dbReference>
<organism evidence="3 4">
    <name type="scientific">Mesorhabditis belari</name>
    <dbReference type="NCBI Taxonomy" id="2138241"/>
    <lineage>
        <taxon>Eukaryota</taxon>
        <taxon>Metazoa</taxon>
        <taxon>Ecdysozoa</taxon>
        <taxon>Nematoda</taxon>
        <taxon>Chromadorea</taxon>
        <taxon>Rhabditida</taxon>
        <taxon>Rhabditina</taxon>
        <taxon>Rhabditomorpha</taxon>
        <taxon>Rhabditoidea</taxon>
        <taxon>Rhabditidae</taxon>
        <taxon>Mesorhabditinae</taxon>
        <taxon>Mesorhabditis</taxon>
    </lineage>
</organism>
<protein>
    <submittedName>
        <fullName evidence="4">Uncharacterized protein</fullName>
    </submittedName>
</protein>